<dbReference type="InterPro" id="IPR050616">
    <property type="entry name" value="CPA3_Na-H_Antiporter_A"/>
</dbReference>
<comment type="caution">
    <text evidence="16">The sequence shown here is derived from an EMBL/GenBank/DDBJ whole genome shotgun (WGS) entry which is preliminary data.</text>
</comment>
<dbReference type="Proteomes" id="UP001595847">
    <property type="component" value="Unassembled WGS sequence"/>
</dbReference>
<evidence type="ECO:0000256" key="3">
    <source>
        <dbReference type="ARBA" id="ARBA00022449"/>
    </source>
</evidence>
<feature type="transmembrane region" description="Helical" evidence="11">
    <location>
        <begin position="630"/>
        <end position="648"/>
    </location>
</feature>
<feature type="transmembrane region" description="Helical" evidence="11">
    <location>
        <begin position="160"/>
        <end position="185"/>
    </location>
</feature>
<reference evidence="17" key="1">
    <citation type="journal article" date="2019" name="Int. J. Syst. Evol. Microbiol.">
        <title>The Global Catalogue of Microorganisms (GCM) 10K type strain sequencing project: providing services to taxonomists for standard genome sequencing and annotation.</title>
        <authorList>
            <consortium name="The Broad Institute Genomics Platform"/>
            <consortium name="The Broad Institute Genome Sequencing Center for Infectious Disease"/>
            <person name="Wu L."/>
            <person name="Ma J."/>
        </authorList>
    </citation>
    <scope>NUCLEOTIDE SEQUENCE [LARGE SCALE GENOMIC DNA]</scope>
    <source>
        <strain evidence="17">TBRC 1826</strain>
    </source>
</reference>
<dbReference type="InterPro" id="IPR001516">
    <property type="entry name" value="Proton_antipo_N"/>
</dbReference>
<keyword evidence="3" id="KW-0050">Antiport</keyword>
<feature type="transmembrane region" description="Helical" evidence="11">
    <location>
        <begin position="605"/>
        <end position="623"/>
    </location>
</feature>
<dbReference type="PRINTS" id="PR01434">
    <property type="entry name" value="NADHDHGNASE5"/>
</dbReference>
<gene>
    <name evidence="16" type="primary">mbhE</name>
    <name evidence="16" type="ORF">ACFOVU_24660</name>
</gene>
<keyword evidence="5 9" id="KW-0812">Transmembrane</keyword>
<proteinExistence type="predicted"/>
<evidence type="ECO:0000256" key="9">
    <source>
        <dbReference type="RuleBase" id="RU000320"/>
    </source>
</evidence>
<feature type="transmembrane region" description="Helical" evidence="11">
    <location>
        <begin position="205"/>
        <end position="229"/>
    </location>
</feature>
<keyword evidence="6 11" id="KW-1133">Transmembrane helix</keyword>
<feature type="transmembrane region" description="Helical" evidence="11">
    <location>
        <begin position="749"/>
        <end position="768"/>
    </location>
</feature>
<feature type="domain" description="NADH:quinone oxidoreductase/Mrp antiporter transmembrane" evidence="12">
    <location>
        <begin position="128"/>
        <end position="398"/>
    </location>
</feature>
<keyword evidence="4" id="KW-1003">Cell membrane</keyword>
<dbReference type="InterPro" id="IPR025383">
    <property type="entry name" value="MrpA_C/MbhD"/>
</dbReference>
<feature type="transmembrane region" description="Helical" evidence="11">
    <location>
        <begin position="564"/>
        <end position="585"/>
    </location>
</feature>
<evidence type="ECO:0000259" key="14">
    <source>
        <dbReference type="Pfam" id="PF13244"/>
    </source>
</evidence>
<evidence type="ECO:0000256" key="4">
    <source>
        <dbReference type="ARBA" id="ARBA00022475"/>
    </source>
</evidence>
<feature type="transmembrane region" description="Helical" evidence="11">
    <location>
        <begin position="296"/>
        <end position="315"/>
    </location>
</feature>
<feature type="region of interest" description="Disordered" evidence="10">
    <location>
        <begin position="773"/>
        <end position="804"/>
    </location>
</feature>
<organism evidence="16 17">
    <name type="scientific">Nocardiopsis sediminis</name>
    <dbReference type="NCBI Taxonomy" id="1778267"/>
    <lineage>
        <taxon>Bacteria</taxon>
        <taxon>Bacillati</taxon>
        <taxon>Actinomycetota</taxon>
        <taxon>Actinomycetes</taxon>
        <taxon>Streptosporangiales</taxon>
        <taxon>Nocardiopsidaceae</taxon>
        <taxon>Nocardiopsis</taxon>
    </lineage>
</organism>
<evidence type="ECO:0000256" key="5">
    <source>
        <dbReference type="ARBA" id="ARBA00022692"/>
    </source>
</evidence>
<dbReference type="RefSeq" id="WP_378537393.1">
    <property type="nucleotide sequence ID" value="NZ_JBHSBH010000015.1"/>
</dbReference>
<keyword evidence="7" id="KW-0406">Ion transport</keyword>
<feature type="domain" description="MrpA C-terminal/MbhD" evidence="14">
    <location>
        <begin position="614"/>
        <end position="677"/>
    </location>
</feature>
<keyword evidence="2" id="KW-0813">Transport</keyword>
<evidence type="ECO:0000256" key="10">
    <source>
        <dbReference type="SAM" id="MobiDB-lite"/>
    </source>
</evidence>
<dbReference type="InterPro" id="IPR046806">
    <property type="entry name" value="MrpA_C/MbhE"/>
</dbReference>
<feature type="domain" description="MrpA C-terminal/MbhE" evidence="15">
    <location>
        <begin position="693"/>
        <end position="767"/>
    </location>
</feature>
<evidence type="ECO:0000313" key="16">
    <source>
        <dbReference type="EMBL" id="MFC3999134.1"/>
    </source>
</evidence>
<evidence type="ECO:0000259" key="13">
    <source>
        <dbReference type="Pfam" id="PF00662"/>
    </source>
</evidence>
<feature type="transmembrane region" description="Helical" evidence="11">
    <location>
        <begin position="76"/>
        <end position="100"/>
    </location>
</feature>
<evidence type="ECO:0000256" key="8">
    <source>
        <dbReference type="ARBA" id="ARBA00023136"/>
    </source>
</evidence>
<dbReference type="EMBL" id="JBHSBH010000015">
    <property type="protein sequence ID" value="MFC3999134.1"/>
    <property type="molecule type" value="Genomic_DNA"/>
</dbReference>
<dbReference type="Pfam" id="PF00361">
    <property type="entry name" value="Proton_antipo_M"/>
    <property type="match status" value="1"/>
</dbReference>
<dbReference type="PANTHER" id="PTHR43373:SF1">
    <property type="entry name" value="NA(+)_H(+) ANTIPORTER SUBUNIT A"/>
    <property type="match status" value="1"/>
</dbReference>
<name>A0ABV8FUR6_9ACTN</name>
<feature type="transmembrane region" description="Helical" evidence="11">
    <location>
        <begin position="654"/>
        <end position="673"/>
    </location>
</feature>
<evidence type="ECO:0000256" key="6">
    <source>
        <dbReference type="ARBA" id="ARBA00022989"/>
    </source>
</evidence>
<feature type="transmembrane region" description="Helical" evidence="11">
    <location>
        <begin position="269"/>
        <end position="289"/>
    </location>
</feature>
<evidence type="ECO:0000256" key="1">
    <source>
        <dbReference type="ARBA" id="ARBA00004651"/>
    </source>
</evidence>
<feature type="domain" description="NADH-Ubiquinone oxidoreductase (complex I) chain 5 N-terminal" evidence="13">
    <location>
        <begin position="65"/>
        <end position="108"/>
    </location>
</feature>
<evidence type="ECO:0000259" key="15">
    <source>
        <dbReference type="Pfam" id="PF20501"/>
    </source>
</evidence>
<dbReference type="Pfam" id="PF00662">
    <property type="entry name" value="Proton_antipo_N"/>
    <property type="match status" value="1"/>
</dbReference>
<feature type="transmembrane region" description="Helical" evidence="11">
    <location>
        <begin position="693"/>
        <end position="713"/>
    </location>
</feature>
<feature type="transmembrane region" description="Helical" evidence="11">
    <location>
        <begin position="107"/>
        <end position="125"/>
    </location>
</feature>
<feature type="transmembrane region" description="Helical" evidence="11">
    <location>
        <begin position="366"/>
        <end position="389"/>
    </location>
</feature>
<feature type="transmembrane region" description="Helical" evidence="11">
    <location>
        <begin position="454"/>
        <end position="475"/>
    </location>
</feature>
<feature type="transmembrane region" description="Helical" evidence="11">
    <location>
        <begin position="495"/>
        <end position="519"/>
    </location>
</feature>
<evidence type="ECO:0000256" key="7">
    <source>
        <dbReference type="ARBA" id="ARBA00023065"/>
    </source>
</evidence>
<keyword evidence="17" id="KW-1185">Reference proteome</keyword>
<protein>
    <submittedName>
        <fullName evidence="16">Hydrogen gas-evolving membrane-bound hydrogenase subunit E</fullName>
    </submittedName>
</protein>
<keyword evidence="8 11" id="KW-0472">Membrane</keyword>
<evidence type="ECO:0000256" key="2">
    <source>
        <dbReference type="ARBA" id="ARBA00022448"/>
    </source>
</evidence>
<evidence type="ECO:0000313" key="17">
    <source>
        <dbReference type="Proteomes" id="UP001595847"/>
    </source>
</evidence>
<evidence type="ECO:0000256" key="11">
    <source>
        <dbReference type="SAM" id="Phobius"/>
    </source>
</evidence>
<dbReference type="InterPro" id="IPR001750">
    <property type="entry name" value="ND/Mrp_TM"/>
</dbReference>
<accession>A0ABV8FUR6</accession>
<feature type="transmembrane region" description="Helical" evidence="11">
    <location>
        <begin position="24"/>
        <end position="44"/>
    </location>
</feature>
<feature type="compositionally biased region" description="Acidic residues" evidence="10">
    <location>
        <begin position="777"/>
        <end position="788"/>
    </location>
</feature>
<evidence type="ECO:0000259" key="12">
    <source>
        <dbReference type="Pfam" id="PF00361"/>
    </source>
</evidence>
<dbReference type="PANTHER" id="PTHR43373">
    <property type="entry name" value="NA(+)/H(+) ANTIPORTER SUBUNIT"/>
    <property type="match status" value="1"/>
</dbReference>
<sequence>MLLPFILALHAAVAVLLPSLVRILGPRAFLVAGVPPALSAAWVLTQAPSIVSGTPATASFAWVPALGITFDFRVDALSLAMVVLVSGVGSVIFCYSAAYFHASERGLGRLSAILVLFAGAMLGVVTTDNLFALYVFWELTSVTSFLLVGHDDRKETARRAATQALVTTAGFGLLMLIGFVVLGAIGGTYTISELVADPPVDSPWLPVALVLILAGAFAKSAQVPLHYWLPGAMVAPTPVSGYLHAAAMVKGGVYLVARLAPGFADVDPWRALVLSFGVATMIVGGWRALRQDDLKLLLAHGTVSQLGFLIVLGGAGTPIAATAMIGVLIAHGFFKSTLFLTVGVIDHQTGTRSIGRLTGIGRRMPALAVAATLAAASMAGLPPLIGFVGKEAALEAFVPGHAGDLSDPAALAVLTGLVIGSILTFAYSARFVWGAFADKATVSERRFKAPSAAFVAAPVLLATVSVVLGLVPAIIDPLAQSHTALLVDVSGYNLALWHGFTPALALTLLIVAAGTAMFAKRRAVARLQNAMPRWPDAELGYHLFIHAVYSTALSVTRRTQSGSLPVYLGIILATLLALPGVRLAAALIGGDVPLPQGADLRAWDSPLEVVIAAAVVVAAVATVREHRRFAALILISALGFGVAGLFVLHGAPDLALTLVLVETLTTIILVFVLRRLPATFSVRPDGWSKRLTVLLCSAAGTFIAVSLWLMTAARTDPPISAGFTALAEQTGGHNLVNIILADFRALDTFGEIVVLATSAVAVASLVLLNRRDRVVEEPEDTEEPESGDSGDVKEGSAREHQGQP</sequence>
<comment type="subcellular location">
    <subcellularLocation>
        <location evidence="1">Cell membrane</location>
        <topology evidence="1">Multi-pass membrane protein</topology>
    </subcellularLocation>
    <subcellularLocation>
        <location evidence="9">Membrane</location>
        <topology evidence="9">Multi-pass membrane protein</topology>
    </subcellularLocation>
</comment>
<feature type="transmembrane region" description="Helical" evidence="11">
    <location>
        <begin position="409"/>
        <end position="433"/>
    </location>
</feature>
<feature type="compositionally biased region" description="Basic and acidic residues" evidence="10">
    <location>
        <begin position="790"/>
        <end position="804"/>
    </location>
</feature>
<feature type="transmembrane region" description="Helical" evidence="11">
    <location>
        <begin position="131"/>
        <end position="148"/>
    </location>
</feature>
<dbReference type="Pfam" id="PF20501">
    <property type="entry name" value="MbhE"/>
    <property type="match status" value="1"/>
</dbReference>
<feature type="transmembrane region" description="Helical" evidence="11">
    <location>
        <begin position="321"/>
        <end position="345"/>
    </location>
</feature>
<dbReference type="Pfam" id="PF13244">
    <property type="entry name" value="MbhD"/>
    <property type="match status" value="1"/>
</dbReference>